<keyword evidence="5" id="KW-1185">Reference proteome</keyword>
<dbReference type="PANTHER" id="PTHR10794">
    <property type="entry name" value="ABHYDROLASE DOMAIN-CONTAINING PROTEIN"/>
    <property type="match status" value="1"/>
</dbReference>
<dbReference type="InterPro" id="IPR000073">
    <property type="entry name" value="AB_hydrolase_1"/>
</dbReference>
<evidence type="ECO:0000256" key="2">
    <source>
        <dbReference type="PIRSR" id="PIRSR005211-1"/>
    </source>
</evidence>
<protein>
    <submittedName>
        <fullName evidence="6 7">Monoacylglycerol lipase ABHD2 isoform X2</fullName>
    </submittedName>
</protein>
<evidence type="ECO:0000313" key="6">
    <source>
        <dbReference type="RefSeq" id="XP_013395952.1"/>
    </source>
</evidence>
<proteinExistence type="inferred from homology"/>
<dbReference type="GO" id="GO:0008126">
    <property type="term" value="F:acetylesterase activity"/>
    <property type="evidence" value="ECO:0007669"/>
    <property type="project" value="TreeGrafter"/>
</dbReference>
<dbReference type="GO" id="GO:0048240">
    <property type="term" value="P:sperm capacitation"/>
    <property type="evidence" value="ECO:0007669"/>
    <property type="project" value="TreeGrafter"/>
</dbReference>
<dbReference type="InterPro" id="IPR050960">
    <property type="entry name" value="AB_hydrolase_4_sf"/>
</dbReference>
<accession>A0A1S3ICI4</accession>
<dbReference type="Gene3D" id="3.40.50.1820">
    <property type="entry name" value="alpha/beta hydrolase"/>
    <property type="match status" value="1"/>
</dbReference>
<keyword evidence="3" id="KW-1133">Transmembrane helix</keyword>
<dbReference type="SUPFAM" id="SSF53474">
    <property type="entry name" value="alpha/beta-Hydrolases"/>
    <property type="match status" value="1"/>
</dbReference>
<dbReference type="Pfam" id="PF00561">
    <property type="entry name" value="Abhydrolase_1"/>
    <property type="match status" value="1"/>
</dbReference>
<gene>
    <name evidence="6 7" type="primary">LOC106163032</name>
</gene>
<evidence type="ECO:0000313" key="7">
    <source>
        <dbReference type="RefSeq" id="XP_013395953.1"/>
    </source>
</evidence>
<evidence type="ECO:0000256" key="1">
    <source>
        <dbReference type="ARBA" id="ARBA00010884"/>
    </source>
</evidence>
<dbReference type="GO" id="GO:0046464">
    <property type="term" value="P:acylglycerol catabolic process"/>
    <property type="evidence" value="ECO:0007669"/>
    <property type="project" value="TreeGrafter"/>
</dbReference>
<dbReference type="GeneID" id="106163032"/>
<organism evidence="5 6">
    <name type="scientific">Lingula anatina</name>
    <name type="common">Brachiopod</name>
    <name type="synonym">Lingula unguis</name>
    <dbReference type="NCBI Taxonomy" id="7574"/>
    <lineage>
        <taxon>Eukaryota</taxon>
        <taxon>Metazoa</taxon>
        <taxon>Spiralia</taxon>
        <taxon>Lophotrochozoa</taxon>
        <taxon>Brachiopoda</taxon>
        <taxon>Linguliformea</taxon>
        <taxon>Lingulata</taxon>
        <taxon>Lingulida</taxon>
        <taxon>Linguloidea</taxon>
        <taxon>Lingulidae</taxon>
        <taxon>Lingula</taxon>
    </lineage>
</organism>
<dbReference type="RefSeq" id="XP_013395952.1">
    <property type="nucleotide sequence ID" value="XM_013540498.1"/>
</dbReference>
<dbReference type="GO" id="GO:0051793">
    <property type="term" value="P:medium-chain fatty acid catabolic process"/>
    <property type="evidence" value="ECO:0007669"/>
    <property type="project" value="TreeGrafter"/>
</dbReference>
<dbReference type="GO" id="GO:0036126">
    <property type="term" value="C:sperm flagellum"/>
    <property type="evidence" value="ECO:0007669"/>
    <property type="project" value="TreeGrafter"/>
</dbReference>
<dbReference type="InterPro" id="IPR012020">
    <property type="entry name" value="ABHD4"/>
</dbReference>
<feature type="active site" description="Charge relay system" evidence="2">
    <location>
        <position position="375"/>
    </location>
</feature>
<dbReference type="AlphaFoldDB" id="A0A1S3ICI4"/>
<dbReference type="RefSeq" id="XP_013395953.1">
    <property type="nucleotide sequence ID" value="XM_013540499.1"/>
</dbReference>
<dbReference type="GO" id="GO:0051792">
    <property type="term" value="P:medium-chain fatty acid biosynthetic process"/>
    <property type="evidence" value="ECO:0007669"/>
    <property type="project" value="TreeGrafter"/>
</dbReference>
<dbReference type="Proteomes" id="UP000085678">
    <property type="component" value="Unplaced"/>
</dbReference>
<evidence type="ECO:0000256" key="3">
    <source>
        <dbReference type="SAM" id="Phobius"/>
    </source>
</evidence>
<feature type="active site" description="Charge relay system" evidence="2">
    <location>
        <position position="208"/>
    </location>
</feature>
<evidence type="ECO:0000313" key="5">
    <source>
        <dbReference type="Proteomes" id="UP000085678"/>
    </source>
</evidence>
<keyword evidence="3" id="KW-0812">Transmembrane</keyword>
<dbReference type="OrthoDB" id="5954035at2759"/>
<feature type="domain" description="AB hydrolase-1" evidence="4">
    <location>
        <begin position="128"/>
        <end position="381"/>
    </location>
</feature>
<dbReference type="GO" id="GO:0047372">
    <property type="term" value="F:monoacylglycerol lipase activity"/>
    <property type="evidence" value="ECO:0007669"/>
    <property type="project" value="TreeGrafter"/>
</dbReference>
<keyword evidence="3" id="KW-0472">Membrane</keyword>
<feature type="transmembrane region" description="Helical" evidence="3">
    <location>
        <begin position="12"/>
        <end position="34"/>
    </location>
</feature>
<dbReference type="InterPro" id="IPR029058">
    <property type="entry name" value="AB_hydrolase_fold"/>
</dbReference>
<dbReference type="PIRSF" id="PIRSF005211">
    <property type="entry name" value="Ab_hydro_YheT"/>
    <property type="match status" value="1"/>
</dbReference>
<name>A0A1S3ICI4_LINAN</name>
<feature type="active site" description="Charge relay system" evidence="2">
    <location>
        <position position="344"/>
    </location>
</feature>
<reference evidence="6 7" key="1">
    <citation type="submission" date="2025-04" db="UniProtKB">
        <authorList>
            <consortium name="RefSeq"/>
        </authorList>
    </citation>
    <scope>IDENTIFICATION</scope>
    <source>
        <tissue evidence="6 7">Gonads</tissue>
    </source>
</reference>
<sequence>MVSVFSEDWQDLGMTPNIVTVCVIIIGCIIIRALHLASQPSEPELYFRPSDFVEKILDLCPLLKNVYMPPLIWGRSGHLQTIVYGKLGRIQSPFPRGQRHKIIMRDGATLTFDIFEPLKKHVTKGDYTMLVCPGIANSSESVYIRTFVDYAQNAGYRVGVLNHLGAIQTIKLTSPRIFTYGGTDEYAAMVEEVHRLYPDSKFIAVGFSMGGNLAVKYLGEKSSNQKNFLCGLSICQGYDVERCQPYMLSWEHLRRGYIFAMTLHQKKMLRTHADILFGSDSERLHGKFDTDRILAATSLVELDDLYSRKRAGFSSIEEYYRWCSCRSVMDKIKIPMFFLNSADDPLVPPALHDMPHDFVTSHENCIFAVTKHGGHLGFFTGSGFTPEPVTWLDKVIVQYADALIQVSNQCQDKRN</sequence>
<dbReference type="GO" id="GO:0097524">
    <property type="term" value="C:sperm plasma membrane"/>
    <property type="evidence" value="ECO:0007669"/>
    <property type="project" value="TreeGrafter"/>
</dbReference>
<evidence type="ECO:0000259" key="4">
    <source>
        <dbReference type="Pfam" id="PF00561"/>
    </source>
</evidence>
<dbReference type="GO" id="GO:0043401">
    <property type="term" value="P:steroid hormone receptor signaling pathway"/>
    <property type="evidence" value="ECO:0007669"/>
    <property type="project" value="TreeGrafter"/>
</dbReference>
<dbReference type="PANTHER" id="PTHR10794:SF45">
    <property type="entry name" value="MONOACYLGLYCEROL LIPASE ABHD2"/>
    <property type="match status" value="1"/>
</dbReference>
<comment type="similarity">
    <text evidence="1">Belongs to the AB hydrolase superfamily. AB hydrolase 4 family.</text>
</comment>